<reference evidence="4" key="1">
    <citation type="journal article" date="2021" name="Nat. Commun.">
        <title>Genomic analyses provide insights into spinach domestication and the genetic basis of agronomic traits.</title>
        <authorList>
            <person name="Cai X."/>
            <person name="Sun X."/>
            <person name="Xu C."/>
            <person name="Sun H."/>
            <person name="Wang X."/>
            <person name="Ge C."/>
            <person name="Zhang Z."/>
            <person name="Wang Q."/>
            <person name="Fei Z."/>
            <person name="Jiao C."/>
            <person name="Wang Q."/>
        </authorList>
    </citation>
    <scope>NUCLEOTIDE SEQUENCE [LARGE SCALE GENOMIC DNA]</scope>
    <source>
        <strain evidence="4">cv. Varoflay</strain>
    </source>
</reference>
<dbReference type="PANTHER" id="PTHR12455">
    <property type="entry name" value="NUCLEOLAR COMPLEX PROTEIN 4"/>
    <property type="match status" value="1"/>
</dbReference>
<dbReference type="AlphaFoldDB" id="A0A9R0II40"/>
<sequence length="571" mass="64911">MASKRCHRDTSTTTEFLKGCGQKKRKGEVKLSFPELEELSRQLLVASSSENENCVRILLNYTTPESDAEFVVQSILSLQTFFAVRLLDGHVFDSGLRTMFDDFLAHLIHIASSPLCKFHLVRMAVLEAIMVFVKLNKKGHFCFTLYQSLIQALIYSPLEVDFFLDSLVSNYFNYIDVRYFTFMTMQNICNTLDKRISSGNNYVTQDGPQASLDHSISKIHFILSHIPPLGDSDTDFEVWSEGFLSKEGDNQVNPKRKEGKDGSEKKDKSAKKRVKLKLKFTKAWMSFLKLPLSVEVYKEVLVKLPQAVIPYLSKPEMLCDFLTRSYDVGGVVSVMSLSGLFVLMTQHGIEYPDFYQKLYALLVPSVFMARHRAKFLELLDVCLKSPLLPAYIAAAFAKKLSRLSLVVSPSGALVIIALVHNLLRRHPSINCLVHQEFHGKTYSHYGNADVASDIARGKQGVDVFKDKESDPLKSNAMRSSLWEIDMLRHHYCPPVSRFVLSLENDLTVRARTTEMTVSDFSSGSYSTIFKDEMRRRVKQVPLAFYKTTPTSLFSESDFPGWTFNCEQLKVM</sequence>
<dbReference type="Pfam" id="PF03914">
    <property type="entry name" value="CBF"/>
    <property type="match status" value="1"/>
</dbReference>
<dbReference type="GO" id="GO:0005730">
    <property type="term" value="C:nucleolus"/>
    <property type="evidence" value="ECO:0000318"/>
    <property type="project" value="GO_Central"/>
</dbReference>
<dbReference type="InterPro" id="IPR005612">
    <property type="entry name" value="CCAAT-binding_factor"/>
</dbReference>
<dbReference type="GeneID" id="110789407"/>
<evidence type="ECO:0000313" key="5">
    <source>
        <dbReference type="RefSeq" id="XP_021849756.1"/>
    </source>
</evidence>
<dbReference type="GO" id="GO:0032040">
    <property type="term" value="C:small-subunit processome"/>
    <property type="evidence" value="ECO:0000318"/>
    <property type="project" value="GO_Central"/>
</dbReference>
<feature type="domain" description="CCAAT-binding factor" evidence="3">
    <location>
        <begin position="333"/>
        <end position="499"/>
    </location>
</feature>
<dbReference type="Proteomes" id="UP000813463">
    <property type="component" value="Chromosome 2"/>
</dbReference>
<reference evidence="5" key="2">
    <citation type="submission" date="2025-08" db="UniProtKB">
        <authorList>
            <consortium name="RefSeq"/>
        </authorList>
    </citation>
    <scope>IDENTIFICATION</scope>
    <source>
        <tissue evidence="5">Leaf</tissue>
    </source>
</reference>
<gene>
    <name evidence="5" type="primary">LOC110789407</name>
</gene>
<evidence type="ECO:0000256" key="2">
    <source>
        <dbReference type="SAM" id="MobiDB-lite"/>
    </source>
</evidence>
<evidence type="ECO:0000256" key="1">
    <source>
        <dbReference type="ARBA" id="ARBA00007797"/>
    </source>
</evidence>
<dbReference type="GO" id="GO:0042254">
    <property type="term" value="P:ribosome biogenesis"/>
    <property type="evidence" value="ECO:0007669"/>
    <property type="project" value="InterPro"/>
</dbReference>
<accession>A0A9R0II40</accession>
<dbReference type="InterPro" id="IPR027193">
    <property type="entry name" value="Noc4"/>
</dbReference>
<dbReference type="RefSeq" id="XP_021849756.1">
    <property type="nucleotide sequence ID" value="XM_021994064.2"/>
</dbReference>
<keyword evidence="4" id="KW-1185">Reference proteome</keyword>
<dbReference type="OrthoDB" id="10263185at2759"/>
<dbReference type="PANTHER" id="PTHR12455:SF0">
    <property type="entry name" value="NUCLEOLAR COMPLEX PROTEIN 4 HOMOLOG"/>
    <property type="match status" value="1"/>
</dbReference>
<feature type="region of interest" description="Disordered" evidence="2">
    <location>
        <begin position="247"/>
        <end position="270"/>
    </location>
</feature>
<evidence type="ECO:0000259" key="3">
    <source>
        <dbReference type="Pfam" id="PF03914"/>
    </source>
</evidence>
<evidence type="ECO:0000313" key="4">
    <source>
        <dbReference type="Proteomes" id="UP000813463"/>
    </source>
</evidence>
<name>A0A9R0II40_SPIOL</name>
<dbReference type="KEGG" id="soe:110789407"/>
<dbReference type="GO" id="GO:0030692">
    <property type="term" value="C:Noc4p-Nop14p complex"/>
    <property type="evidence" value="ECO:0000318"/>
    <property type="project" value="GO_Central"/>
</dbReference>
<protein>
    <submittedName>
        <fullName evidence="5">Protein NUCLEOLAR COMPLEX ASSOCIATED 4</fullName>
    </submittedName>
</protein>
<proteinExistence type="inferred from homology"/>
<feature type="compositionally biased region" description="Basic and acidic residues" evidence="2">
    <location>
        <begin position="247"/>
        <end position="267"/>
    </location>
</feature>
<comment type="similarity">
    <text evidence="1">Belongs to the CBF/MAK21 family.</text>
</comment>
<organism evidence="4 5">
    <name type="scientific">Spinacia oleracea</name>
    <name type="common">Spinach</name>
    <dbReference type="NCBI Taxonomy" id="3562"/>
    <lineage>
        <taxon>Eukaryota</taxon>
        <taxon>Viridiplantae</taxon>
        <taxon>Streptophyta</taxon>
        <taxon>Embryophyta</taxon>
        <taxon>Tracheophyta</taxon>
        <taxon>Spermatophyta</taxon>
        <taxon>Magnoliopsida</taxon>
        <taxon>eudicotyledons</taxon>
        <taxon>Gunneridae</taxon>
        <taxon>Pentapetalae</taxon>
        <taxon>Caryophyllales</taxon>
        <taxon>Chenopodiaceae</taxon>
        <taxon>Chenopodioideae</taxon>
        <taxon>Anserineae</taxon>
        <taxon>Spinacia</taxon>
    </lineage>
</organism>